<dbReference type="SUPFAM" id="SSF54593">
    <property type="entry name" value="Glyoxalase/Bleomycin resistance protein/Dihydroxybiphenyl dioxygenase"/>
    <property type="match status" value="1"/>
</dbReference>
<gene>
    <name evidence="2" type="ORF">RS86_03061</name>
</gene>
<protein>
    <submittedName>
        <fullName evidence="2">Glyoxalase-like domain protein</fullName>
    </submittedName>
</protein>
<reference evidence="2 3" key="1">
    <citation type="submission" date="2015-02" db="EMBL/GenBank/DDBJ databases">
        <title>Draft genome sequences of ten Microbacterium spp. with emphasis on heavy metal contaminated environments.</title>
        <authorList>
            <person name="Corretto E."/>
        </authorList>
    </citation>
    <scope>NUCLEOTIDE SEQUENCE [LARGE SCALE GENOMIC DNA]</scope>
    <source>
        <strain evidence="2 3">ARN176</strain>
    </source>
</reference>
<evidence type="ECO:0000259" key="1">
    <source>
        <dbReference type="PROSITE" id="PS51819"/>
    </source>
</evidence>
<dbReference type="PATRIC" id="fig|582680.6.peg.3137"/>
<organism evidence="2 3">
    <name type="scientific">Microbacterium azadirachtae</name>
    <dbReference type="NCBI Taxonomy" id="582680"/>
    <lineage>
        <taxon>Bacteria</taxon>
        <taxon>Bacillati</taxon>
        <taxon>Actinomycetota</taxon>
        <taxon>Actinomycetes</taxon>
        <taxon>Micrococcales</taxon>
        <taxon>Microbacteriaceae</taxon>
        <taxon>Microbacterium</taxon>
    </lineage>
</organism>
<accession>A0A0F0LJT4</accession>
<dbReference type="InterPro" id="IPR037523">
    <property type="entry name" value="VOC_core"/>
</dbReference>
<dbReference type="STRING" id="582680.RS86_03061"/>
<dbReference type="Gene3D" id="3.10.180.10">
    <property type="entry name" value="2,3-Dihydroxybiphenyl 1,2-Dioxygenase, domain 1"/>
    <property type="match status" value="1"/>
</dbReference>
<dbReference type="EMBL" id="JYIX01000038">
    <property type="protein sequence ID" value="KJL31781.1"/>
    <property type="molecule type" value="Genomic_DNA"/>
</dbReference>
<sequence length="142" mass="15315">MWHDRTMTDNPVPTVSPNAMLLELVLVPVSDIDRAKAFYAEQLGFIVDVDVEPSEGVRIVQLTPPGSYCSITLSAGLPGTQMPSGSLRGLHLVVSDIAAARAKLAERGVDIGPVEDVGGVFYAGFADPDGNTWTLQHMPWRR</sequence>
<feature type="domain" description="VOC" evidence="1">
    <location>
        <begin position="20"/>
        <end position="138"/>
    </location>
</feature>
<dbReference type="PANTHER" id="PTHR36437:SF2">
    <property type="entry name" value="GLYOXALASE_BLEOMYCIN RESISTANCE PROTEIN_DIOXYGENASE"/>
    <property type="match status" value="1"/>
</dbReference>
<comment type="caution">
    <text evidence="2">The sequence shown here is derived from an EMBL/GenBank/DDBJ whole genome shotgun (WGS) entry which is preliminary data.</text>
</comment>
<dbReference type="PROSITE" id="PS51819">
    <property type="entry name" value="VOC"/>
    <property type="match status" value="1"/>
</dbReference>
<evidence type="ECO:0000313" key="2">
    <source>
        <dbReference type="EMBL" id="KJL31781.1"/>
    </source>
</evidence>
<evidence type="ECO:0000313" key="3">
    <source>
        <dbReference type="Proteomes" id="UP000033740"/>
    </source>
</evidence>
<dbReference type="InterPro" id="IPR004360">
    <property type="entry name" value="Glyas_Fos-R_dOase_dom"/>
</dbReference>
<keyword evidence="3" id="KW-1185">Reference proteome</keyword>
<name>A0A0F0LJT4_9MICO</name>
<dbReference type="PANTHER" id="PTHR36437">
    <property type="entry name" value="GLYOXALASE/BLEOMYCIN RESISTANCE PROTEIN/DIOXYGENASE"/>
    <property type="match status" value="1"/>
</dbReference>
<dbReference type="InterPro" id="IPR029068">
    <property type="entry name" value="Glyas_Bleomycin-R_OHBP_Dase"/>
</dbReference>
<dbReference type="AlphaFoldDB" id="A0A0F0LJT4"/>
<dbReference type="Pfam" id="PF00903">
    <property type="entry name" value="Glyoxalase"/>
    <property type="match status" value="1"/>
</dbReference>
<proteinExistence type="predicted"/>
<dbReference type="Proteomes" id="UP000033740">
    <property type="component" value="Unassembled WGS sequence"/>
</dbReference>